<evidence type="ECO:0000256" key="2">
    <source>
        <dbReference type="ARBA" id="ARBA00022552"/>
    </source>
</evidence>
<dbReference type="Pfam" id="PF05843">
    <property type="entry name" value="Suf"/>
    <property type="match status" value="1"/>
</dbReference>
<dbReference type="AlphaFoldDB" id="F5CET3"/>
<proteinExistence type="evidence at transcript level"/>
<feature type="domain" description="Suppressor of forked" evidence="6">
    <location>
        <begin position="149"/>
        <end position="406"/>
    </location>
</feature>
<dbReference type="PANTHER" id="PTHR23270:SF10">
    <property type="entry name" value="PROTEIN RRP5 HOMOLOG"/>
    <property type="match status" value="1"/>
</dbReference>
<accession>F5CET3</accession>
<dbReference type="GO" id="GO:0006364">
    <property type="term" value="P:rRNA processing"/>
    <property type="evidence" value="ECO:0007669"/>
    <property type="project" value="UniProtKB-KW"/>
</dbReference>
<dbReference type="Gene3D" id="1.25.40.10">
    <property type="entry name" value="Tetratricopeptide repeat domain"/>
    <property type="match status" value="2"/>
</dbReference>
<dbReference type="SMART" id="SM00386">
    <property type="entry name" value="HAT"/>
    <property type="match status" value="4"/>
</dbReference>
<evidence type="ECO:0000313" key="7">
    <source>
        <dbReference type="EMBL" id="AEC46534.1"/>
    </source>
</evidence>
<comment type="subcellular location">
    <subcellularLocation>
        <location evidence="1">Nucleus</location>
    </subcellularLocation>
</comment>
<protein>
    <submittedName>
        <fullName evidence="7">Programmed cell death 11-like protein</fullName>
    </submittedName>
</protein>
<reference evidence="7" key="1">
    <citation type="submission" date="2011-03" db="EMBL/GenBank/DDBJ databases">
        <title>Characterization and function of programmed cell death protein 11 in Spodoptera litura and its association with camptothecin-induced cell death.</title>
        <authorList>
            <person name="Gong L."/>
            <person name="Hu Z."/>
            <person name="Hu M.Y."/>
        </authorList>
    </citation>
    <scope>NUCLEOTIDE SEQUENCE</scope>
</reference>
<evidence type="ECO:0000256" key="1">
    <source>
        <dbReference type="ARBA" id="ARBA00004123"/>
    </source>
</evidence>
<dbReference type="InterPro" id="IPR045209">
    <property type="entry name" value="Rrp5"/>
</dbReference>
<evidence type="ECO:0000256" key="4">
    <source>
        <dbReference type="ARBA" id="ARBA00023242"/>
    </source>
</evidence>
<keyword evidence="4" id="KW-0539">Nucleus</keyword>
<evidence type="ECO:0000256" key="5">
    <source>
        <dbReference type="SAM" id="MobiDB-lite"/>
    </source>
</evidence>
<keyword evidence="3" id="KW-0677">Repeat</keyword>
<evidence type="ECO:0000259" key="6">
    <source>
        <dbReference type="Pfam" id="PF05843"/>
    </source>
</evidence>
<feature type="region of interest" description="Disordered" evidence="5">
    <location>
        <begin position="86"/>
        <end position="149"/>
    </location>
</feature>
<keyword evidence="2" id="KW-0698">rRNA processing</keyword>
<organism evidence="7">
    <name type="scientific">Spodoptera litura</name>
    <name type="common">Asian cotton leafworm</name>
    <dbReference type="NCBI Taxonomy" id="69820"/>
    <lineage>
        <taxon>Eukaryota</taxon>
        <taxon>Metazoa</taxon>
        <taxon>Ecdysozoa</taxon>
        <taxon>Arthropoda</taxon>
        <taxon>Hexapoda</taxon>
        <taxon>Insecta</taxon>
        <taxon>Pterygota</taxon>
        <taxon>Neoptera</taxon>
        <taxon>Endopterygota</taxon>
        <taxon>Lepidoptera</taxon>
        <taxon>Glossata</taxon>
        <taxon>Ditrysia</taxon>
        <taxon>Noctuoidea</taxon>
        <taxon>Noctuidae</taxon>
        <taxon>Amphipyrinae</taxon>
        <taxon>Spodoptera</taxon>
    </lineage>
</organism>
<dbReference type="PANTHER" id="PTHR23270">
    <property type="entry name" value="PROGRAMMED CELL DEATH PROTEIN 11 PRE-RRNA PROCESSING PROTEIN RRP5"/>
    <property type="match status" value="1"/>
</dbReference>
<dbReference type="InterPro" id="IPR003107">
    <property type="entry name" value="HAT"/>
</dbReference>
<dbReference type="EMBL" id="JF681972">
    <property type="protein sequence ID" value="AEC46534.1"/>
    <property type="molecule type" value="mRNA"/>
</dbReference>
<dbReference type="InterPro" id="IPR011990">
    <property type="entry name" value="TPR-like_helical_dom_sf"/>
</dbReference>
<name>F5CET3_SPOLT</name>
<dbReference type="SUPFAM" id="SSF48452">
    <property type="entry name" value="TPR-like"/>
    <property type="match status" value="2"/>
</dbReference>
<dbReference type="InterPro" id="IPR008847">
    <property type="entry name" value="Suf"/>
</dbReference>
<feature type="compositionally biased region" description="Acidic residues" evidence="5">
    <location>
        <begin position="91"/>
        <end position="103"/>
    </location>
</feature>
<evidence type="ECO:0000256" key="3">
    <source>
        <dbReference type="ARBA" id="ARBA00022737"/>
    </source>
</evidence>
<sequence length="408" mass="47482">MYHTAMQNDRSIVQERLALLLEALGKAQAKLKELGVEFNKDYKKEKRLEEEDKEEKKFLEVKVVESLEPALEAPSAQDFWTAAVEEPKPVEDEEDSSSEDEDKEQPKKKRKKLTVAEKLAKLREEEEKVREMEKRATESESQPRSSEQFERALLAHPNSSQLWIAYMAFHLQATDVEKARNVARKALSTISFREVLDKFNVYVAMLSIECRFGTMESLQKVLEEALQMNEPLKIHSKLLDIYVETGKHQDLVALVELMMRKYKRDPSMYIQCGAACFQLGLVEKARQVMQKAISLLEKKEHVSVLVQFALMENRNGGRERAEALFEQVLAVYPARVDVCSTYVDMLLKNDDKDHIRQVMERMTSQKLPARKMKILFKKWIEVEERMGDLEQVEVLRQRAAQYMEKAKF</sequence>
<dbReference type="GO" id="GO:0032040">
    <property type="term" value="C:small-subunit processome"/>
    <property type="evidence" value="ECO:0007669"/>
    <property type="project" value="TreeGrafter"/>
</dbReference>
<dbReference type="GO" id="GO:0003723">
    <property type="term" value="F:RNA binding"/>
    <property type="evidence" value="ECO:0007669"/>
    <property type="project" value="TreeGrafter"/>
</dbReference>
<feature type="compositionally biased region" description="Basic and acidic residues" evidence="5">
    <location>
        <begin position="114"/>
        <end position="138"/>
    </location>
</feature>